<feature type="compositionally biased region" description="Polar residues" evidence="2">
    <location>
        <begin position="426"/>
        <end position="443"/>
    </location>
</feature>
<feature type="region of interest" description="Disordered" evidence="2">
    <location>
        <begin position="416"/>
        <end position="465"/>
    </location>
</feature>
<sequence length="571" mass="64062">MLERRHYSTSAGVAPSQSRQPQRRPFSAERGRSQPMGAQTTTTTTTGKTTMVTPSPLYSQRSQSARSRGSLSGGRPTGNITGERRAGRNAGVLFPTERRVSFMDGELEEEGISCEEGRSRGAFLYTVPSPSNVSRNHNKNHSSNNNNNNSNGNGNPVRHLLSELVEISQTLASYLQDASMLTKEVVPHNIDGLATSQQQQQQQHATLKAQEIERIVRRVECHFVEKITAMERKEKEQASEIADLKKEIRRLSQGEGRTVSSHHLLNNKATGYQVPYLSDEKQEEIYRGSSNSISNSINNTGDSEIEFLRRTLQEEKRQRLFVEEQTQSLTEQHGRVVRTLERRLQKQEDQLRELIASLEHQQNQQQQQQQQFPFVSSPNIQSSSLTGLTTPRRLLRQQLAQHEQTHRALEAYRHSVGGLKNKNVQERNGSTADGKSEIMNGTNDSKEKKYNNNSDNIDGDNNDDDDDIFFAELGLVNTKSIPDEIDRPRGTSHTTPHLSPTNLHPFPNRSPRDQQHSVDSVPHVVDATVARAAVEIDDIAAFLDNITQELESIDAIESEREKKLSGGIKGL</sequence>
<reference evidence="3 4" key="1">
    <citation type="submission" date="2017-03" db="EMBL/GenBank/DDBJ databases">
        <title>An alternative strategy for trypanosome survival in the mammalian bloodstream revealed through genome and transcriptome analysis of the ubiquitous bovine parasite Trypanosoma (Megatrypanum) theileri.</title>
        <authorList>
            <person name="Kelly S."/>
            <person name="Ivens A."/>
            <person name="Mott A."/>
            <person name="O'Neill E."/>
            <person name="Emms D."/>
            <person name="Macleod O."/>
            <person name="Voorheis P."/>
            <person name="Matthews J."/>
            <person name="Matthews K."/>
            <person name="Carrington M."/>
        </authorList>
    </citation>
    <scope>NUCLEOTIDE SEQUENCE [LARGE SCALE GENOMIC DNA]</scope>
    <source>
        <strain evidence="3">Edinburgh</strain>
    </source>
</reference>
<keyword evidence="1" id="KW-0175">Coiled coil</keyword>
<dbReference type="GeneID" id="39981863"/>
<accession>A0A1X0P7G7</accession>
<dbReference type="VEuPathDB" id="TriTrypDB:TM35_000033160"/>
<feature type="region of interest" description="Disordered" evidence="2">
    <location>
        <begin position="1"/>
        <end position="92"/>
    </location>
</feature>
<evidence type="ECO:0000256" key="1">
    <source>
        <dbReference type="SAM" id="Coils"/>
    </source>
</evidence>
<keyword evidence="4" id="KW-1185">Reference proteome</keyword>
<evidence type="ECO:0000256" key="2">
    <source>
        <dbReference type="SAM" id="MobiDB-lite"/>
    </source>
</evidence>
<name>A0A1X0P7G7_9TRYP</name>
<gene>
    <name evidence="3" type="ORF">TM35_000033160</name>
</gene>
<feature type="region of interest" description="Disordered" evidence="2">
    <location>
        <begin position="126"/>
        <end position="157"/>
    </location>
</feature>
<feature type="compositionally biased region" description="Low complexity" evidence="2">
    <location>
        <begin position="361"/>
        <end position="371"/>
    </location>
</feature>
<organism evidence="3 4">
    <name type="scientific">Trypanosoma theileri</name>
    <dbReference type="NCBI Taxonomy" id="67003"/>
    <lineage>
        <taxon>Eukaryota</taxon>
        <taxon>Discoba</taxon>
        <taxon>Euglenozoa</taxon>
        <taxon>Kinetoplastea</taxon>
        <taxon>Metakinetoplastina</taxon>
        <taxon>Trypanosomatida</taxon>
        <taxon>Trypanosomatidae</taxon>
        <taxon>Trypanosoma</taxon>
    </lineage>
</organism>
<dbReference type="AlphaFoldDB" id="A0A1X0P7G7"/>
<dbReference type="RefSeq" id="XP_028886629.1">
    <property type="nucleotide sequence ID" value="XM_029022083.1"/>
</dbReference>
<feature type="compositionally biased region" description="Polar residues" evidence="2">
    <location>
        <begin position="491"/>
        <end position="502"/>
    </location>
</feature>
<protein>
    <submittedName>
        <fullName evidence="3">Uncharacterized protein</fullName>
    </submittedName>
</protein>
<feature type="coiled-coil region" evidence="1">
    <location>
        <begin position="227"/>
        <end position="254"/>
    </location>
</feature>
<feature type="compositionally biased region" description="Low complexity" evidence="2">
    <location>
        <begin position="40"/>
        <end position="70"/>
    </location>
</feature>
<feature type="compositionally biased region" description="Low complexity" evidence="2">
    <location>
        <begin position="131"/>
        <end position="155"/>
    </location>
</feature>
<dbReference type="OrthoDB" id="263553at2759"/>
<dbReference type="Proteomes" id="UP000192257">
    <property type="component" value="Unassembled WGS sequence"/>
</dbReference>
<evidence type="ECO:0000313" key="4">
    <source>
        <dbReference type="Proteomes" id="UP000192257"/>
    </source>
</evidence>
<dbReference type="EMBL" id="NBCO01000003">
    <property type="protein sequence ID" value="ORC92563.1"/>
    <property type="molecule type" value="Genomic_DNA"/>
</dbReference>
<feature type="region of interest" description="Disordered" evidence="2">
    <location>
        <begin position="360"/>
        <end position="388"/>
    </location>
</feature>
<evidence type="ECO:0000313" key="3">
    <source>
        <dbReference type="EMBL" id="ORC92563.1"/>
    </source>
</evidence>
<proteinExistence type="predicted"/>
<feature type="compositionally biased region" description="Polar residues" evidence="2">
    <location>
        <begin position="8"/>
        <end position="20"/>
    </location>
</feature>
<comment type="caution">
    <text evidence="3">The sequence shown here is derived from an EMBL/GenBank/DDBJ whole genome shotgun (WGS) entry which is preliminary data.</text>
</comment>
<feature type="compositionally biased region" description="Polar residues" evidence="2">
    <location>
        <begin position="372"/>
        <end position="381"/>
    </location>
</feature>
<feature type="region of interest" description="Disordered" evidence="2">
    <location>
        <begin position="481"/>
        <end position="517"/>
    </location>
</feature>